<organism evidence="2 3">
    <name type="scientific">Enterocloster bolteae</name>
    <dbReference type="NCBI Taxonomy" id="208479"/>
    <lineage>
        <taxon>Bacteria</taxon>
        <taxon>Bacillati</taxon>
        <taxon>Bacillota</taxon>
        <taxon>Clostridia</taxon>
        <taxon>Lachnospirales</taxon>
        <taxon>Lachnospiraceae</taxon>
        <taxon>Enterocloster</taxon>
    </lineage>
</organism>
<dbReference type="Proteomes" id="UP000283975">
    <property type="component" value="Unassembled WGS sequence"/>
</dbReference>
<sequence>MQKVKILKRVGRQLYRSSPTILTVVASIGVIATTITAVQATPKAIKLLKEAELEKGENLTKLEIVRVAGPTYIPSVLLGVSTIACIFGANALNQKKQASLMSAYVMLNESYKQYRKSAKTVYGEDADDKIHAEMAKDAMVSSYDWGYQVYNMDMDSESERLLFYDLASKKYFRTTMAAVLNAQYHVNRNLSIKGDCSLNEYLSFLGVEGIDGGDELGWDISYMVEEMDCYWLDFDNYKSTLEDSLECIIIDTMAVNKFE</sequence>
<protein>
    <submittedName>
        <fullName evidence="2">Uncharacterized protein</fullName>
    </submittedName>
</protein>
<comment type="caution">
    <text evidence="2">The sequence shown here is derived from an EMBL/GenBank/DDBJ whole genome shotgun (WGS) entry which is preliminary data.</text>
</comment>
<dbReference type="InterPro" id="IPR045933">
    <property type="entry name" value="DUF6353"/>
</dbReference>
<keyword evidence="1" id="KW-0472">Membrane</keyword>
<dbReference type="EMBL" id="QSHZ01000023">
    <property type="protein sequence ID" value="RHC54285.1"/>
    <property type="molecule type" value="Genomic_DNA"/>
</dbReference>
<dbReference type="RefSeq" id="WP_007868853.1">
    <property type="nucleotide sequence ID" value="NZ_CACRTF010000017.1"/>
</dbReference>
<dbReference type="Pfam" id="PF19880">
    <property type="entry name" value="DUF6353"/>
    <property type="match status" value="1"/>
</dbReference>
<evidence type="ECO:0000313" key="2">
    <source>
        <dbReference type="EMBL" id="RHC54285.1"/>
    </source>
</evidence>
<feature type="transmembrane region" description="Helical" evidence="1">
    <location>
        <begin position="21"/>
        <end position="40"/>
    </location>
</feature>
<keyword evidence="1" id="KW-0812">Transmembrane</keyword>
<accession>A0A414AS31</accession>
<keyword evidence="1" id="KW-1133">Transmembrane helix</keyword>
<gene>
    <name evidence="2" type="ORF">DW839_19940</name>
</gene>
<reference evidence="2 3" key="1">
    <citation type="submission" date="2018-08" db="EMBL/GenBank/DDBJ databases">
        <title>A genome reference for cultivated species of the human gut microbiota.</title>
        <authorList>
            <person name="Zou Y."/>
            <person name="Xue W."/>
            <person name="Luo G."/>
        </authorList>
    </citation>
    <scope>NUCLEOTIDE SEQUENCE [LARGE SCALE GENOMIC DNA]</scope>
    <source>
        <strain evidence="2 3">AM35-14</strain>
    </source>
</reference>
<dbReference type="AlphaFoldDB" id="A0A414AS31"/>
<evidence type="ECO:0000313" key="3">
    <source>
        <dbReference type="Proteomes" id="UP000283975"/>
    </source>
</evidence>
<evidence type="ECO:0000256" key="1">
    <source>
        <dbReference type="SAM" id="Phobius"/>
    </source>
</evidence>
<name>A0A414AS31_9FIRM</name>
<feature type="transmembrane region" description="Helical" evidence="1">
    <location>
        <begin position="72"/>
        <end position="92"/>
    </location>
</feature>
<proteinExistence type="predicted"/>